<dbReference type="InterPro" id="IPR013783">
    <property type="entry name" value="Ig-like_fold"/>
</dbReference>
<sequence length="538" mass="59493">MKNIICALVSAAFLFAVSGCIKNDIPYPKRLGTITAFEVQGQLSPAVIDSSAFTVTVDMADSVNMSHVRLLRFETSPNTTVSPAADSAFIDLSEPLEYELTTWPGQTYRWTVTATQTIERYIRVRNQIGEALINADEHEAVVYVTLDTPLDAVEITDMKLGPSNSVITPDPASVHDFTVPQVFTVSYRDVVEEWTMAVIPREVTLTTEPADAWACSAYLYGMVPDGAEASGFRYRKASETEWTEVQGVDVDGMRVSAVLTGLEPETEYVYRIYSGEMEGSEKEFVTEAAAQMPNMGFDEWIKDGKSWFANPDLDAGYWWDSGNIGANIIGEANPTSPEESFLAVPGTDKRAARLETVKVVIAMAGGNVFSGHFGSVQGLGAEVFFGRPFETRPLRLTGWYSYEPVPIDNVNPPSGVALPFDRNTVKGKMDRCHIFVYVTAWDGPYRVNTNEHVYLDVNDPDVIGYGELIDSVGTGGQYRQFSIDIKYRDHRKPTYCAVVAVASQYADFFTGGIGSLMYADEFAFEYDGTPVWEENTEE</sequence>
<reference evidence="2" key="1">
    <citation type="journal article" date="2021" name="PeerJ">
        <title>Extensive microbial diversity within the chicken gut microbiome revealed by metagenomics and culture.</title>
        <authorList>
            <person name="Gilroy R."/>
            <person name="Ravi A."/>
            <person name="Getino M."/>
            <person name="Pursley I."/>
            <person name="Horton D.L."/>
            <person name="Alikhan N.F."/>
            <person name="Baker D."/>
            <person name="Gharbi K."/>
            <person name="Hall N."/>
            <person name="Watson M."/>
            <person name="Adriaenssens E.M."/>
            <person name="Foster-Nyarko E."/>
            <person name="Jarju S."/>
            <person name="Secka A."/>
            <person name="Antonio M."/>
            <person name="Oren A."/>
            <person name="Chaudhuri R.R."/>
            <person name="La Ragione R."/>
            <person name="Hildebrand F."/>
            <person name="Pallen M.J."/>
        </authorList>
    </citation>
    <scope>NUCLEOTIDE SEQUENCE</scope>
    <source>
        <strain evidence="2">Gambia16-554</strain>
    </source>
</reference>
<organism evidence="2 3">
    <name type="scientific">Candidatus Coprenecus stercoravium</name>
    <dbReference type="NCBI Taxonomy" id="2840735"/>
    <lineage>
        <taxon>Bacteria</taxon>
        <taxon>Pseudomonadati</taxon>
        <taxon>Bacteroidota</taxon>
        <taxon>Bacteroidia</taxon>
        <taxon>Bacteroidales</taxon>
        <taxon>Rikenellaceae</taxon>
        <taxon>Rikenellaceae incertae sedis</taxon>
        <taxon>Candidatus Coprenecus</taxon>
    </lineage>
</organism>
<dbReference type="Gene3D" id="2.60.40.2340">
    <property type="match status" value="1"/>
</dbReference>
<dbReference type="EMBL" id="DXAW01000070">
    <property type="protein sequence ID" value="HIZ85555.1"/>
    <property type="molecule type" value="Genomic_DNA"/>
</dbReference>
<comment type="caution">
    <text evidence="2">The sequence shown here is derived from an EMBL/GenBank/DDBJ whole genome shotgun (WGS) entry which is preliminary data.</text>
</comment>
<dbReference type="AlphaFoldDB" id="A0A9D2GQT5"/>
<evidence type="ECO:0000313" key="2">
    <source>
        <dbReference type="EMBL" id="HIZ85555.1"/>
    </source>
</evidence>
<accession>A0A9D2GQT5</accession>
<dbReference type="InterPro" id="IPR025112">
    <property type="entry name" value="PCMD"/>
</dbReference>
<feature type="domain" description="Putative carbohydrate metabolism" evidence="1">
    <location>
        <begin position="297"/>
        <end position="522"/>
    </location>
</feature>
<dbReference type="PROSITE" id="PS51257">
    <property type="entry name" value="PROKAR_LIPOPROTEIN"/>
    <property type="match status" value="1"/>
</dbReference>
<dbReference type="Pfam" id="PF13201">
    <property type="entry name" value="PCMD"/>
    <property type="match status" value="1"/>
</dbReference>
<protein>
    <submittedName>
        <fullName evidence="2">PCMD domain-containing protein</fullName>
    </submittedName>
</protein>
<reference evidence="2" key="2">
    <citation type="submission" date="2021-04" db="EMBL/GenBank/DDBJ databases">
        <authorList>
            <person name="Gilroy R."/>
        </authorList>
    </citation>
    <scope>NUCLEOTIDE SEQUENCE</scope>
    <source>
        <strain evidence="2">Gambia16-554</strain>
    </source>
</reference>
<proteinExistence type="predicted"/>
<dbReference type="Gene3D" id="2.60.40.10">
    <property type="entry name" value="Immunoglobulins"/>
    <property type="match status" value="1"/>
</dbReference>
<evidence type="ECO:0000313" key="3">
    <source>
        <dbReference type="Proteomes" id="UP000824115"/>
    </source>
</evidence>
<dbReference type="Proteomes" id="UP000824115">
    <property type="component" value="Unassembled WGS sequence"/>
</dbReference>
<dbReference type="InterPro" id="IPR038653">
    <property type="entry name" value="Put_CMD_sf"/>
</dbReference>
<gene>
    <name evidence="2" type="ORF">IAC04_03595</name>
</gene>
<dbReference type="Gene3D" id="2.60.120.890">
    <property type="entry name" value="BT2081, beta-jelly-roll domain"/>
    <property type="match status" value="1"/>
</dbReference>
<name>A0A9D2GQT5_9BACT</name>
<dbReference type="CDD" id="cd00063">
    <property type="entry name" value="FN3"/>
    <property type="match status" value="1"/>
</dbReference>
<evidence type="ECO:0000259" key="1">
    <source>
        <dbReference type="Pfam" id="PF13201"/>
    </source>
</evidence>
<dbReference type="InterPro" id="IPR003961">
    <property type="entry name" value="FN3_dom"/>
</dbReference>